<dbReference type="GO" id="GO:0043565">
    <property type="term" value="F:sequence-specific DNA binding"/>
    <property type="evidence" value="ECO:0007669"/>
    <property type="project" value="InterPro"/>
</dbReference>
<dbReference type="PROSITE" id="PS50956">
    <property type="entry name" value="HTH_ASNC_2"/>
    <property type="match status" value="1"/>
</dbReference>
<keyword evidence="2" id="KW-0238">DNA-binding</keyword>
<dbReference type="InterPro" id="IPR019888">
    <property type="entry name" value="Tscrpt_reg_AsnC-like"/>
</dbReference>
<name>A0A1M6HVB8_9FLAO</name>
<dbReference type="Gene3D" id="1.10.10.10">
    <property type="entry name" value="Winged helix-like DNA-binding domain superfamily/Winged helix DNA-binding domain"/>
    <property type="match status" value="1"/>
</dbReference>
<organism evidence="5 6">
    <name type="scientific">Pseudozobellia thermophila</name>
    <dbReference type="NCBI Taxonomy" id="192903"/>
    <lineage>
        <taxon>Bacteria</taxon>
        <taxon>Pseudomonadati</taxon>
        <taxon>Bacteroidota</taxon>
        <taxon>Flavobacteriia</taxon>
        <taxon>Flavobacteriales</taxon>
        <taxon>Flavobacteriaceae</taxon>
        <taxon>Pseudozobellia</taxon>
    </lineage>
</organism>
<dbReference type="Gene3D" id="3.30.70.920">
    <property type="match status" value="1"/>
</dbReference>
<evidence type="ECO:0000313" key="6">
    <source>
        <dbReference type="Proteomes" id="UP000184543"/>
    </source>
</evidence>
<reference evidence="6" key="1">
    <citation type="submission" date="2016-11" db="EMBL/GenBank/DDBJ databases">
        <authorList>
            <person name="Varghese N."/>
            <person name="Submissions S."/>
        </authorList>
    </citation>
    <scope>NUCLEOTIDE SEQUENCE [LARGE SCALE GENOMIC DNA]</scope>
    <source>
        <strain evidence="6">DSM 19858</strain>
    </source>
</reference>
<dbReference type="SMART" id="SM00344">
    <property type="entry name" value="HTH_ASNC"/>
    <property type="match status" value="1"/>
</dbReference>
<dbReference type="OrthoDB" id="667919at2"/>
<dbReference type="SUPFAM" id="SSF54909">
    <property type="entry name" value="Dimeric alpha+beta barrel"/>
    <property type="match status" value="1"/>
</dbReference>
<evidence type="ECO:0000256" key="2">
    <source>
        <dbReference type="ARBA" id="ARBA00023125"/>
    </source>
</evidence>
<dbReference type="Pfam" id="PF13404">
    <property type="entry name" value="HTH_AsnC-type"/>
    <property type="match status" value="1"/>
</dbReference>
<dbReference type="AlphaFoldDB" id="A0A1M6HVB8"/>
<dbReference type="GO" id="GO:0005829">
    <property type="term" value="C:cytosol"/>
    <property type="evidence" value="ECO:0007669"/>
    <property type="project" value="TreeGrafter"/>
</dbReference>
<keyword evidence="3" id="KW-0804">Transcription</keyword>
<dbReference type="SUPFAM" id="SSF46785">
    <property type="entry name" value="Winged helix' DNA-binding domain"/>
    <property type="match status" value="1"/>
</dbReference>
<proteinExistence type="predicted"/>
<dbReference type="PANTHER" id="PTHR30154:SF34">
    <property type="entry name" value="TRANSCRIPTIONAL REGULATOR AZLB"/>
    <property type="match status" value="1"/>
</dbReference>
<dbReference type="Pfam" id="PF01037">
    <property type="entry name" value="AsnC_trans_reg"/>
    <property type="match status" value="1"/>
</dbReference>
<dbReference type="RefSeq" id="WP_072993407.1">
    <property type="nucleotide sequence ID" value="NZ_FQYU01000003.1"/>
</dbReference>
<dbReference type="STRING" id="192903.SAMN04488513_103199"/>
<dbReference type="PANTHER" id="PTHR30154">
    <property type="entry name" value="LEUCINE-RESPONSIVE REGULATORY PROTEIN"/>
    <property type="match status" value="1"/>
</dbReference>
<evidence type="ECO:0000256" key="3">
    <source>
        <dbReference type="ARBA" id="ARBA00023163"/>
    </source>
</evidence>
<evidence type="ECO:0000259" key="4">
    <source>
        <dbReference type="PROSITE" id="PS50956"/>
    </source>
</evidence>
<dbReference type="InterPro" id="IPR000485">
    <property type="entry name" value="AsnC-type_HTH_dom"/>
</dbReference>
<dbReference type="Proteomes" id="UP000184543">
    <property type="component" value="Unassembled WGS sequence"/>
</dbReference>
<dbReference type="InterPro" id="IPR019887">
    <property type="entry name" value="Tscrpt_reg_AsnC/Lrp_C"/>
</dbReference>
<keyword evidence="6" id="KW-1185">Reference proteome</keyword>
<feature type="domain" description="HTH asnC-type" evidence="4">
    <location>
        <begin position="5"/>
        <end position="66"/>
    </location>
</feature>
<protein>
    <submittedName>
        <fullName evidence="5">Lrp/AsnC family transcriptional regulator, regulator for asnA, asnC and gidA</fullName>
    </submittedName>
</protein>
<sequence length="154" mass="17653">MRDKLDAVDHTILTILSEDAQMNYTDVAKRAGVSPGTVHMRTRKMKNMGVIKGATLSLDYSKLGWKMTVFLGIFLKQASLYKDVIDALSEVEEVVKIHHSTGKYDIFVKIHAKDSLHYRRLYQESILVIEGIRDIESFISLEESMNRHIHFGEK</sequence>
<gene>
    <name evidence="5" type="ORF">SAMN04488513_103199</name>
</gene>
<evidence type="ECO:0000256" key="1">
    <source>
        <dbReference type="ARBA" id="ARBA00023015"/>
    </source>
</evidence>
<dbReference type="InterPro" id="IPR036388">
    <property type="entry name" value="WH-like_DNA-bd_sf"/>
</dbReference>
<dbReference type="EMBL" id="FQYU01000003">
    <property type="protein sequence ID" value="SHJ26156.1"/>
    <property type="molecule type" value="Genomic_DNA"/>
</dbReference>
<dbReference type="InterPro" id="IPR011008">
    <property type="entry name" value="Dimeric_a/b-barrel"/>
</dbReference>
<keyword evidence="1" id="KW-0805">Transcription regulation</keyword>
<dbReference type="InterPro" id="IPR036390">
    <property type="entry name" value="WH_DNA-bd_sf"/>
</dbReference>
<evidence type="ECO:0000313" key="5">
    <source>
        <dbReference type="EMBL" id="SHJ26156.1"/>
    </source>
</evidence>
<dbReference type="GO" id="GO:0043200">
    <property type="term" value="P:response to amino acid"/>
    <property type="evidence" value="ECO:0007669"/>
    <property type="project" value="TreeGrafter"/>
</dbReference>
<dbReference type="PRINTS" id="PR00033">
    <property type="entry name" value="HTHASNC"/>
</dbReference>
<accession>A0A1M6HVB8</accession>